<dbReference type="STRING" id="1192034.CAP_3057"/>
<dbReference type="PROSITE" id="PS50005">
    <property type="entry name" value="TPR"/>
    <property type="match status" value="1"/>
</dbReference>
<keyword evidence="3" id="KW-1133">Transmembrane helix</keyword>
<dbReference type="InterPro" id="IPR019734">
    <property type="entry name" value="TPR_rpt"/>
</dbReference>
<reference evidence="6 7" key="1">
    <citation type="submission" date="2013-05" db="EMBL/GenBank/DDBJ databases">
        <title>Genome assembly of Chondromyces apiculatus DSM 436.</title>
        <authorList>
            <person name="Sharma G."/>
            <person name="Khatri I."/>
            <person name="Kaur C."/>
            <person name="Mayilraj S."/>
            <person name="Subramanian S."/>
        </authorList>
    </citation>
    <scope>NUCLEOTIDE SEQUENCE [LARGE SCALE GENOMIC DNA]</scope>
    <source>
        <strain evidence="6 7">DSM 436</strain>
    </source>
</reference>
<dbReference type="eggNOG" id="COG1729">
    <property type="taxonomic scope" value="Bacteria"/>
</dbReference>
<protein>
    <recommendedName>
        <fullName evidence="5">PEGA domain-containing protein</fullName>
    </recommendedName>
</protein>
<evidence type="ECO:0000256" key="3">
    <source>
        <dbReference type="SAM" id="Phobius"/>
    </source>
</evidence>
<evidence type="ECO:0000313" key="7">
    <source>
        <dbReference type="Proteomes" id="UP000019678"/>
    </source>
</evidence>
<feature type="region of interest" description="Disordered" evidence="2">
    <location>
        <begin position="207"/>
        <end position="229"/>
    </location>
</feature>
<dbReference type="EMBL" id="ASRX01000021">
    <property type="protein sequence ID" value="EYF05767.1"/>
    <property type="molecule type" value="Genomic_DNA"/>
</dbReference>
<feature type="compositionally biased region" description="Polar residues" evidence="2">
    <location>
        <begin position="207"/>
        <end position="226"/>
    </location>
</feature>
<feature type="domain" description="PEGA" evidence="5">
    <location>
        <begin position="137"/>
        <end position="204"/>
    </location>
</feature>
<dbReference type="AlphaFoldDB" id="A0A017T9Z9"/>
<evidence type="ECO:0000256" key="2">
    <source>
        <dbReference type="SAM" id="MobiDB-lite"/>
    </source>
</evidence>
<dbReference type="Proteomes" id="UP000019678">
    <property type="component" value="Unassembled WGS sequence"/>
</dbReference>
<gene>
    <name evidence="6" type="ORF">CAP_3057</name>
</gene>
<keyword evidence="3" id="KW-0472">Membrane</keyword>
<dbReference type="Gene3D" id="1.25.40.10">
    <property type="entry name" value="Tetratricopeptide repeat domain"/>
    <property type="match status" value="1"/>
</dbReference>
<feature type="repeat" description="TPR" evidence="1">
    <location>
        <begin position="83"/>
        <end position="116"/>
    </location>
</feature>
<accession>A0A017T9Z9</accession>
<feature type="chain" id="PRO_5001500104" description="PEGA domain-containing protein" evidence="4">
    <location>
        <begin position="37"/>
        <end position="340"/>
    </location>
</feature>
<dbReference type="InterPro" id="IPR011990">
    <property type="entry name" value="TPR-like_helical_dom_sf"/>
</dbReference>
<dbReference type="Pfam" id="PF08308">
    <property type="entry name" value="PEGA"/>
    <property type="match status" value="1"/>
</dbReference>
<dbReference type="InterPro" id="IPR013229">
    <property type="entry name" value="PEGA"/>
</dbReference>
<dbReference type="SUPFAM" id="SSF48452">
    <property type="entry name" value="TPR-like"/>
    <property type="match status" value="1"/>
</dbReference>
<proteinExistence type="predicted"/>
<evidence type="ECO:0000256" key="4">
    <source>
        <dbReference type="SAM" id="SignalP"/>
    </source>
</evidence>
<keyword evidence="1" id="KW-0802">TPR repeat</keyword>
<feature type="transmembrane region" description="Helical" evidence="3">
    <location>
        <begin position="288"/>
        <end position="311"/>
    </location>
</feature>
<name>A0A017T9Z9_9BACT</name>
<comment type="caution">
    <text evidence="6">The sequence shown here is derived from an EMBL/GenBank/DDBJ whole genome shotgun (WGS) entry which is preliminary data.</text>
</comment>
<sequence length="340" mass="36152">MPTMSHHPMILRRSLVRSIAVALSLGVAVTSGPVLAQEGGQPSKAAVEEAKQRFQRGRELYEENDFQGALVEIRRAYDLAPTYRLLFDIGQIYYQLQDYPNALKTFTKFLQDGRNEIPQQQRDDVQREIDKLKGRVGTLRVTTNRLEAEISVDDVPVGKAPLSEPVLVRPGRRKITATLSGFSPTTKTVEIAGLETLDVNLELGEASTLTSTPPSGETGGASTQTPAVEEKKSVLPTVMWITTGGLAAATTVTGILALSASSSQSTNLETFPTTAETLESGASKAKTMALVTDILLGATVVAAAVSVYVTVSSSSKSSPQKTGEVRLGVGPGSLSVMGTF</sequence>
<keyword evidence="4" id="KW-0732">Signal</keyword>
<organism evidence="6 7">
    <name type="scientific">Chondromyces apiculatus DSM 436</name>
    <dbReference type="NCBI Taxonomy" id="1192034"/>
    <lineage>
        <taxon>Bacteria</taxon>
        <taxon>Pseudomonadati</taxon>
        <taxon>Myxococcota</taxon>
        <taxon>Polyangia</taxon>
        <taxon>Polyangiales</taxon>
        <taxon>Polyangiaceae</taxon>
        <taxon>Chondromyces</taxon>
    </lineage>
</organism>
<feature type="signal peptide" evidence="4">
    <location>
        <begin position="1"/>
        <end position="36"/>
    </location>
</feature>
<evidence type="ECO:0000313" key="6">
    <source>
        <dbReference type="EMBL" id="EYF05767.1"/>
    </source>
</evidence>
<keyword evidence="3" id="KW-0812">Transmembrane</keyword>
<keyword evidence="7" id="KW-1185">Reference proteome</keyword>
<evidence type="ECO:0000259" key="5">
    <source>
        <dbReference type="Pfam" id="PF08308"/>
    </source>
</evidence>
<evidence type="ECO:0000256" key="1">
    <source>
        <dbReference type="PROSITE-ProRule" id="PRU00339"/>
    </source>
</evidence>